<keyword evidence="3 4" id="KW-0804">Transcription</keyword>
<dbReference type="EMBL" id="WMET01000001">
    <property type="protein sequence ID" value="MYL18377.1"/>
    <property type="molecule type" value="Genomic_DNA"/>
</dbReference>
<dbReference type="PIRSF" id="PIRSF006707">
    <property type="entry name" value="MJ1563"/>
    <property type="match status" value="1"/>
</dbReference>
<evidence type="ECO:0000259" key="5">
    <source>
        <dbReference type="Pfam" id="PF01978"/>
    </source>
</evidence>
<organism evidence="6 7">
    <name type="scientific">Halobacillus litoralis</name>
    <dbReference type="NCBI Taxonomy" id="45668"/>
    <lineage>
        <taxon>Bacteria</taxon>
        <taxon>Bacillati</taxon>
        <taxon>Bacillota</taxon>
        <taxon>Bacilli</taxon>
        <taxon>Bacillales</taxon>
        <taxon>Bacillaceae</taxon>
        <taxon>Halobacillus</taxon>
    </lineage>
</organism>
<dbReference type="InterPro" id="IPR036388">
    <property type="entry name" value="WH-like_DNA-bd_sf"/>
</dbReference>
<dbReference type="CDD" id="cd00090">
    <property type="entry name" value="HTH_ARSR"/>
    <property type="match status" value="1"/>
</dbReference>
<keyword evidence="2 4" id="KW-0238">DNA-binding</keyword>
<dbReference type="Gene3D" id="1.10.10.10">
    <property type="entry name" value="Winged helix-like DNA-binding domain superfamily/Winged helix DNA-binding domain"/>
    <property type="match status" value="1"/>
</dbReference>
<evidence type="ECO:0000256" key="4">
    <source>
        <dbReference type="PIRNR" id="PIRNR006707"/>
    </source>
</evidence>
<proteinExistence type="inferred from homology"/>
<dbReference type="AlphaFoldDB" id="A0A845DWC0"/>
<name>A0A845DWC0_9BACI</name>
<dbReference type="GO" id="GO:0003677">
    <property type="term" value="F:DNA binding"/>
    <property type="evidence" value="ECO:0007669"/>
    <property type="project" value="UniProtKB-UniRule"/>
</dbReference>
<comment type="caution">
    <text evidence="6">The sequence shown here is derived from an EMBL/GenBank/DDBJ whole genome shotgun (WGS) entry which is preliminary data.</text>
</comment>
<dbReference type="PANTHER" id="PTHR38465:SF1">
    <property type="entry name" value="HTH-TYPE TRANSCRIPTIONAL REGULATOR MJ1563-RELATED"/>
    <property type="match status" value="1"/>
</dbReference>
<dbReference type="Proteomes" id="UP000460949">
    <property type="component" value="Unassembled WGS sequence"/>
</dbReference>
<evidence type="ECO:0000313" key="7">
    <source>
        <dbReference type="Proteomes" id="UP000460949"/>
    </source>
</evidence>
<dbReference type="Pfam" id="PF01978">
    <property type="entry name" value="TrmB"/>
    <property type="match status" value="1"/>
</dbReference>
<evidence type="ECO:0000313" key="6">
    <source>
        <dbReference type="EMBL" id="MYL18377.1"/>
    </source>
</evidence>
<evidence type="ECO:0000256" key="1">
    <source>
        <dbReference type="ARBA" id="ARBA00023015"/>
    </source>
</evidence>
<gene>
    <name evidence="6" type="ORF">GLW04_00660</name>
</gene>
<sequence length="169" mass="19318">MGGNDHHNLEDIQMKVIHEFSKTLEMFGLSMADSRLFVTLHLHPSPMTLDEMSSALGKSKTAMSTGIRNLSDQGLVERVWKKGVRKDLYTSTANLYKTFMTSYIQKWQTAVAEQEKELSAVEGQMKENFKGCVKQMEKDEAVLLQERMQEMIHFHTRLLKALQSLQPAP</sequence>
<dbReference type="InterPro" id="IPR002831">
    <property type="entry name" value="Tscrpt_reg_TrmB_N"/>
</dbReference>
<dbReference type="PANTHER" id="PTHR38465">
    <property type="entry name" value="HTH-TYPE TRANSCRIPTIONAL REGULATOR MJ1563-RELATED"/>
    <property type="match status" value="1"/>
</dbReference>
<feature type="domain" description="Transcription regulator TrmB N-terminal" evidence="5">
    <location>
        <begin position="24"/>
        <end position="82"/>
    </location>
</feature>
<evidence type="ECO:0000256" key="3">
    <source>
        <dbReference type="ARBA" id="ARBA00023163"/>
    </source>
</evidence>
<evidence type="ECO:0000256" key="2">
    <source>
        <dbReference type="ARBA" id="ARBA00023125"/>
    </source>
</evidence>
<dbReference type="RefSeq" id="WP_160834849.1">
    <property type="nucleotide sequence ID" value="NZ_WMET01000001.1"/>
</dbReference>
<accession>A0A845DWC0</accession>
<dbReference type="InterPro" id="IPR052362">
    <property type="entry name" value="HTH-GbsR_regulator"/>
</dbReference>
<keyword evidence="1 4" id="KW-0805">Transcription regulation</keyword>
<comment type="similarity">
    <text evidence="4">Belongs to the GbsR family.</text>
</comment>
<dbReference type="InterPro" id="IPR026282">
    <property type="entry name" value="MJ1563"/>
</dbReference>
<reference evidence="6 7" key="1">
    <citation type="submission" date="2019-11" db="EMBL/GenBank/DDBJ databases">
        <title>Genome sequences of 17 halophilic strains isolated from different environments.</title>
        <authorList>
            <person name="Furrow R.E."/>
        </authorList>
    </citation>
    <scope>NUCLEOTIDE SEQUENCE [LARGE SCALE GENOMIC DNA]</scope>
    <source>
        <strain evidence="6 7">22511_23_Filter</strain>
    </source>
</reference>
<dbReference type="InterPro" id="IPR011991">
    <property type="entry name" value="ArsR-like_HTH"/>
</dbReference>
<dbReference type="InterPro" id="IPR036390">
    <property type="entry name" value="WH_DNA-bd_sf"/>
</dbReference>
<protein>
    <recommendedName>
        <fullName evidence="4">HTH-type transcriptional regulator</fullName>
    </recommendedName>
</protein>
<dbReference type="SUPFAM" id="SSF46785">
    <property type="entry name" value="Winged helix' DNA-binding domain"/>
    <property type="match status" value="1"/>
</dbReference>